<evidence type="ECO:0000313" key="3">
    <source>
        <dbReference type="Proteomes" id="UP001500596"/>
    </source>
</evidence>
<dbReference type="RefSeq" id="WP_344052694.1">
    <property type="nucleotide sequence ID" value="NZ_BAAAPK010000001.1"/>
</dbReference>
<keyword evidence="3" id="KW-1185">Reference proteome</keyword>
<evidence type="ECO:0000313" key="2">
    <source>
        <dbReference type="EMBL" id="GAA1669801.1"/>
    </source>
</evidence>
<feature type="transmembrane region" description="Helical" evidence="1">
    <location>
        <begin position="12"/>
        <end position="35"/>
    </location>
</feature>
<comment type="caution">
    <text evidence="2">The sequence shown here is derived from an EMBL/GenBank/DDBJ whole genome shotgun (WGS) entry which is preliminary data.</text>
</comment>
<feature type="transmembrane region" description="Helical" evidence="1">
    <location>
        <begin position="76"/>
        <end position="98"/>
    </location>
</feature>
<proteinExistence type="predicted"/>
<dbReference type="Proteomes" id="UP001500596">
    <property type="component" value="Unassembled WGS sequence"/>
</dbReference>
<protein>
    <recommendedName>
        <fullName evidence="4">ATP synthase protein I</fullName>
    </recommendedName>
</protein>
<keyword evidence="1" id="KW-1133">Transmembrane helix</keyword>
<keyword evidence="1" id="KW-0812">Transmembrane</keyword>
<keyword evidence="1" id="KW-0472">Membrane</keyword>
<sequence length="155" mass="16432">MSSPRSFTVLSSLKWPAIAIGILAVGGAVIGYLVAGVEGMVSGLLGAAMWLVFLALTSLSIQLAINSTRNDPGSPLFFGIVLGSWVLKLVLFVVLAIWLRSQTWLDPTVFFVTVIIAVVGSLVFDVIAFQRARTPYVGDVELPASAPEDTAPDAR</sequence>
<reference evidence="2 3" key="1">
    <citation type="journal article" date="2019" name="Int. J. Syst. Evol. Microbiol.">
        <title>The Global Catalogue of Microorganisms (GCM) 10K type strain sequencing project: providing services to taxonomists for standard genome sequencing and annotation.</title>
        <authorList>
            <consortium name="The Broad Institute Genomics Platform"/>
            <consortium name="The Broad Institute Genome Sequencing Center for Infectious Disease"/>
            <person name="Wu L."/>
            <person name="Ma J."/>
        </authorList>
    </citation>
    <scope>NUCLEOTIDE SEQUENCE [LARGE SCALE GENOMIC DNA]</scope>
    <source>
        <strain evidence="2 3">JCM 15575</strain>
    </source>
</reference>
<gene>
    <name evidence="2" type="ORF">GCM10009807_12430</name>
</gene>
<name>A0ABN2GE58_9MICO</name>
<organism evidence="2 3">
    <name type="scientific">Microbacterium lacus</name>
    <dbReference type="NCBI Taxonomy" id="415217"/>
    <lineage>
        <taxon>Bacteria</taxon>
        <taxon>Bacillati</taxon>
        <taxon>Actinomycetota</taxon>
        <taxon>Actinomycetes</taxon>
        <taxon>Micrococcales</taxon>
        <taxon>Microbacteriaceae</taxon>
        <taxon>Microbacterium</taxon>
    </lineage>
</organism>
<evidence type="ECO:0008006" key="4">
    <source>
        <dbReference type="Google" id="ProtNLM"/>
    </source>
</evidence>
<accession>A0ABN2GE58</accession>
<evidence type="ECO:0000256" key="1">
    <source>
        <dbReference type="SAM" id="Phobius"/>
    </source>
</evidence>
<feature type="transmembrane region" description="Helical" evidence="1">
    <location>
        <begin position="41"/>
        <end position="64"/>
    </location>
</feature>
<feature type="transmembrane region" description="Helical" evidence="1">
    <location>
        <begin position="110"/>
        <end position="129"/>
    </location>
</feature>
<dbReference type="EMBL" id="BAAAPK010000001">
    <property type="protein sequence ID" value="GAA1669801.1"/>
    <property type="molecule type" value="Genomic_DNA"/>
</dbReference>